<accession>A0ABP9RLQ9</accession>
<dbReference type="EMBL" id="BAABJQ010000003">
    <property type="protein sequence ID" value="GAA5179800.1"/>
    <property type="molecule type" value="Genomic_DNA"/>
</dbReference>
<comment type="caution">
    <text evidence="2">The sequence shown here is derived from an EMBL/GenBank/DDBJ whole genome shotgun (WGS) entry which is preliminary data.</text>
</comment>
<reference evidence="3" key="1">
    <citation type="journal article" date="2019" name="Int. J. Syst. Evol. Microbiol.">
        <title>The Global Catalogue of Microorganisms (GCM) 10K type strain sequencing project: providing services to taxonomists for standard genome sequencing and annotation.</title>
        <authorList>
            <consortium name="The Broad Institute Genomics Platform"/>
            <consortium name="The Broad Institute Genome Sequencing Center for Infectious Disease"/>
            <person name="Wu L."/>
            <person name="Ma J."/>
        </authorList>
    </citation>
    <scope>NUCLEOTIDE SEQUENCE [LARGE SCALE GENOMIC DNA]</scope>
    <source>
        <strain evidence="3">JCM 18304</strain>
    </source>
</reference>
<evidence type="ECO:0008006" key="4">
    <source>
        <dbReference type="Google" id="ProtNLM"/>
    </source>
</evidence>
<evidence type="ECO:0000256" key="1">
    <source>
        <dbReference type="SAM" id="Phobius"/>
    </source>
</evidence>
<protein>
    <recommendedName>
        <fullName evidence="4">DUF4190 domain-containing protein</fullName>
    </recommendedName>
</protein>
<gene>
    <name evidence="2" type="ORF">GCM10023322_10680</name>
</gene>
<feature type="transmembrane region" description="Helical" evidence="1">
    <location>
        <begin position="52"/>
        <end position="72"/>
    </location>
</feature>
<organism evidence="2 3">
    <name type="scientific">Rugosimonospora acidiphila</name>
    <dbReference type="NCBI Taxonomy" id="556531"/>
    <lineage>
        <taxon>Bacteria</taxon>
        <taxon>Bacillati</taxon>
        <taxon>Actinomycetota</taxon>
        <taxon>Actinomycetes</taxon>
        <taxon>Micromonosporales</taxon>
        <taxon>Micromonosporaceae</taxon>
        <taxon>Rugosimonospora</taxon>
    </lineage>
</organism>
<keyword evidence="1" id="KW-1133">Transmembrane helix</keyword>
<name>A0ABP9RLQ9_9ACTN</name>
<dbReference type="Proteomes" id="UP001501570">
    <property type="component" value="Unassembled WGS sequence"/>
</dbReference>
<keyword evidence="1" id="KW-0472">Membrane</keyword>
<dbReference type="RefSeq" id="WP_345626636.1">
    <property type="nucleotide sequence ID" value="NZ_BAABJQ010000003.1"/>
</dbReference>
<sequence length="76" mass="7599">MTIAWHSLGLVLAVGLLAGAGTVLVFTGGVLGLAMAEGSRERGGNGLAGRGLAGVCFLLCALGVAYGIYLIVPQFH</sequence>
<proteinExistence type="predicted"/>
<keyword evidence="3" id="KW-1185">Reference proteome</keyword>
<evidence type="ECO:0000313" key="3">
    <source>
        <dbReference type="Proteomes" id="UP001501570"/>
    </source>
</evidence>
<evidence type="ECO:0000313" key="2">
    <source>
        <dbReference type="EMBL" id="GAA5179800.1"/>
    </source>
</evidence>
<keyword evidence="1" id="KW-0812">Transmembrane</keyword>